<dbReference type="AlphaFoldDB" id="A0A9N9NBE4"/>
<dbReference type="EMBL" id="CAJVPS010025641">
    <property type="protein sequence ID" value="CAG8719549.1"/>
    <property type="molecule type" value="Genomic_DNA"/>
</dbReference>
<accession>A0A9N9NBE4</accession>
<gene>
    <name evidence="1" type="ORF">ALEPTO_LOCUS12216</name>
</gene>
<keyword evidence="2" id="KW-1185">Reference proteome</keyword>
<protein>
    <submittedName>
        <fullName evidence="1">3649_t:CDS:1</fullName>
    </submittedName>
</protein>
<sequence length="48" mass="5020">MPGGQVGEPFLPQGYSSSSSVSVPWLCLCDVTQLRPKAPIQDGGTKVT</sequence>
<evidence type="ECO:0000313" key="1">
    <source>
        <dbReference type="EMBL" id="CAG8719549.1"/>
    </source>
</evidence>
<proteinExistence type="predicted"/>
<feature type="non-terminal residue" evidence="1">
    <location>
        <position position="1"/>
    </location>
</feature>
<name>A0A9N9NBE4_9GLOM</name>
<reference evidence="1" key="1">
    <citation type="submission" date="2021-06" db="EMBL/GenBank/DDBJ databases">
        <authorList>
            <person name="Kallberg Y."/>
            <person name="Tangrot J."/>
            <person name="Rosling A."/>
        </authorList>
    </citation>
    <scope>NUCLEOTIDE SEQUENCE</scope>
    <source>
        <strain evidence="1">FL130A</strain>
    </source>
</reference>
<comment type="caution">
    <text evidence="1">The sequence shown here is derived from an EMBL/GenBank/DDBJ whole genome shotgun (WGS) entry which is preliminary data.</text>
</comment>
<evidence type="ECO:0000313" key="2">
    <source>
        <dbReference type="Proteomes" id="UP000789508"/>
    </source>
</evidence>
<dbReference type="Proteomes" id="UP000789508">
    <property type="component" value="Unassembled WGS sequence"/>
</dbReference>
<organism evidence="1 2">
    <name type="scientific">Ambispora leptoticha</name>
    <dbReference type="NCBI Taxonomy" id="144679"/>
    <lineage>
        <taxon>Eukaryota</taxon>
        <taxon>Fungi</taxon>
        <taxon>Fungi incertae sedis</taxon>
        <taxon>Mucoromycota</taxon>
        <taxon>Glomeromycotina</taxon>
        <taxon>Glomeromycetes</taxon>
        <taxon>Archaeosporales</taxon>
        <taxon>Ambisporaceae</taxon>
        <taxon>Ambispora</taxon>
    </lineage>
</organism>